<comment type="caution">
    <text evidence="3">The sequence shown here is derived from an EMBL/GenBank/DDBJ whole genome shotgun (WGS) entry which is preliminary data.</text>
</comment>
<dbReference type="EMBL" id="NHYE01005569">
    <property type="protein sequence ID" value="PPQ69564.1"/>
    <property type="molecule type" value="Genomic_DNA"/>
</dbReference>
<evidence type="ECO:0000313" key="4">
    <source>
        <dbReference type="Proteomes" id="UP000284706"/>
    </source>
</evidence>
<dbReference type="OrthoDB" id="2260578at2759"/>
<evidence type="ECO:0000313" key="3">
    <source>
        <dbReference type="EMBL" id="PPQ69564.1"/>
    </source>
</evidence>
<reference evidence="3 4" key="1">
    <citation type="journal article" date="2018" name="Evol. Lett.">
        <title>Horizontal gene cluster transfer increased hallucinogenic mushroom diversity.</title>
        <authorList>
            <person name="Reynolds H.T."/>
            <person name="Vijayakumar V."/>
            <person name="Gluck-Thaler E."/>
            <person name="Korotkin H.B."/>
            <person name="Matheny P.B."/>
            <person name="Slot J.C."/>
        </authorList>
    </citation>
    <scope>NUCLEOTIDE SEQUENCE [LARGE SCALE GENOMIC DNA]</scope>
    <source>
        <strain evidence="3 4">SRW20</strain>
    </source>
</reference>
<evidence type="ECO:0000259" key="2">
    <source>
        <dbReference type="PROSITE" id="PS50048"/>
    </source>
</evidence>
<dbReference type="AlphaFoldDB" id="A0A409VTJ0"/>
<dbReference type="SUPFAM" id="SSF57701">
    <property type="entry name" value="Zn2/Cys6 DNA-binding domain"/>
    <property type="match status" value="1"/>
</dbReference>
<feature type="domain" description="Zn(2)-C6 fungal-type" evidence="2">
    <location>
        <begin position="19"/>
        <end position="56"/>
    </location>
</feature>
<organism evidence="3 4">
    <name type="scientific">Gymnopilus dilepis</name>
    <dbReference type="NCBI Taxonomy" id="231916"/>
    <lineage>
        <taxon>Eukaryota</taxon>
        <taxon>Fungi</taxon>
        <taxon>Dikarya</taxon>
        <taxon>Basidiomycota</taxon>
        <taxon>Agaricomycotina</taxon>
        <taxon>Agaricomycetes</taxon>
        <taxon>Agaricomycetidae</taxon>
        <taxon>Agaricales</taxon>
        <taxon>Agaricineae</taxon>
        <taxon>Hymenogastraceae</taxon>
        <taxon>Gymnopilus</taxon>
    </lineage>
</organism>
<dbReference type="Proteomes" id="UP000284706">
    <property type="component" value="Unassembled WGS sequence"/>
</dbReference>
<dbReference type="Pfam" id="PF00172">
    <property type="entry name" value="Zn_clus"/>
    <property type="match status" value="1"/>
</dbReference>
<proteinExistence type="predicted"/>
<evidence type="ECO:0000256" key="1">
    <source>
        <dbReference type="SAM" id="MobiDB-lite"/>
    </source>
</evidence>
<dbReference type="GO" id="GO:0000981">
    <property type="term" value="F:DNA-binding transcription factor activity, RNA polymerase II-specific"/>
    <property type="evidence" value="ECO:0007669"/>
    <property type="project" value="InterPro"/>
</dbReference>
<dbReference type="SMART" id="SM00066">
    <property type="entry name" value="GAL4"/>
    <property type="match status" value="1"/>
</dbReference>
<feature type="compositionally biased region" description="Basic and acidic residues" evidence="1">
    <location>
        <begin position="199"/>
        <end position="209"/>
    </location>
</feature>
<dbReference type="CDD" id="cd00067">
    <property type="entry name" value="GAL4"/>
    <property type="match status" value="1"/>
</dbReference>
<feature type="compositionally biased region" description="Polar residues" evidence="1">
    <location>
        <begin position="182"/>
        <end position="193"/>
    </location>
</feature>
<dbReference type="InterPro" id="IPR001138">
    <property type="entry name" value="Zn2Cys6_DnaBD"/>
</dbReference>
<protein>
    <recommendedName>
        <fullName evidence="2">Zn(2)-C6 fungal-type domain-containing protein</fullName>
    </recommendedName>
</protein>
<gene>
    <name evidence="3" type="ORF">CVT26_001566</name>
</gene>
<feature type="region of interest" description="Disordered" evidence="1">
    <location>
        <begin position="128"/>
        <end position="218"/>
    </location>
</feature>
<dbReference type="GO" id="GO:0008270">
    <property type="term" value="F:zinc ion binding"/>
    <property type="evidence" value="ECO:0007669"/>
    <property type="project" value="InterPro"/>
</dbReference>
<sequence>MDHTSPTTMPREPKRVSMACTSCRHKKLKCRPAPASPNSTQRKCQRCAEANLECIFVPVSSEQPASTSPTPQYYQFRVDPAHYDPPYGAYAWQEQSEVYLNDPTSAMPNLPDSNARAPSGYEGYGNAPLHPGLGLPQGYQVPSGWPPAYPMQPQGQGFNPPPGDGNNNSANPMHYQIPTPGPSWQGNATQQHAYPTHAVNRDYQGHLEGETPQDPAWR</sequence>
<accession>A0A409VTJ0</accession>
<dbReference type="InterPro" id="IPR036864">
    <property type="entry name" value="Zn2-C6_fun-type_DNA-bd_sf"/>
</dbReference>
<dbReference type="Gene3D" id="4.10.240.10">
    <property type="entry name" value="Zn(2)-C6 fungal-type DNA-binding domain"/>
    <property type="match status" value="1"/>
</dbReference>
<keyword evidence="4" id="KW-1185">Reference proteome</keyword>
<dbReference type="PROSITE" id="PS50048">
    <property type="entry name" value="ZN2_CY6_FUNGAL_2"/>
    <property type="match status" value="1"/>
</dbReference>
<name>A0A409VTJ0_9AGAR</name>
<feature type="compositionally biased region" description="Low complexity" evidence="1">
    <location>
        <begin position="152"/>
        <end position="168"/>
    </location>
</feature>
<dbReference type="InParanoid" id="A0A409VTJ0"/>